<protein>
    <submittedName>
        <fullName evidence="3">Rifampin ADP-ribosyl transferase</fullName>
    </submittedName>
</protein>
<name>A0A0A0JY57_9MICO</name>
<dbReference type="Gene3D" id="3.20.170.40">
    <property type="entry name" value="Rifampin ADP-ribosyltransferase domain"/>
    <property type="match status" value="1"/>
</dbReference>
<dbReference type="InterPro" id="IPR015946">
    <property type="entry name" value="KH_dom-like_a/b"/>
</dbReference>
<dbReference type="Pfam" id="PF02566">
    <property type="entry name" value="OsmC"/>
    <property type="match status" value="1"/>
</dbReference>
<dbReference type="InterPro" id="IPR021975">
    <property type="entry name" value="Rifampin_Arr"/>
</dbReference>
<dbReference type="STRING" id="1385519.N801_06590"/>
<dbReference type="NCBIfam" id="NF033144">
    <property type="entry name" value="rifampin_ARR"/>
    <property type="match status" value="1"/>
</dbReference>
<dbReference type="GO" id="GO:0016740">
    <property type="term" value="F:transferase activity"/>
    <property type="evidence" value="ECO:0007669"/>
    <property type="project" value="UniProtKB-KW"/>
</dbReference>
<dbReference type="Pfam" id="PF12120">
    <property type="entry name" value="Arr-ms"/>
    <property type="match status" value="1"/>
</dbReference>
<evidence type="ECO:0000313" key="4">
    <source>
        <dbReference type="Proteomes" id="UP000030013"/>
    </source>
</evidence>
<proteinExistence type="predicted"/>
<evidence type="ECO:0000259" key="2">
    <source>
        <dbReference type="Pfam" id="PF12120"/>
    </source>
</evidence>
<feature type="domain" description="Rifampin ADP-ribosyltransferase" evidence="2">
    <location>
        <begin position="154"/>
        <end position="252"/>
    </location>
</feature>
<dbReference type="InterPro" id="IPR003718">
    <property type="entry name" value="OsmC/Ohr_fam"/>
</dbReference>
<dbReference type="EMBL" id="AVPL01000014">
    <property type="protein sequence ID" value="KGN41664.1"/>
    <property type="molecule type" value="Genomic_DNA"/>
</dbReference>
<keyword evidence="4" id="KW-1185">Reference proteome</keyword>
<sequence>MGDFEAVVETTGDGTIGEAGPVVLEVRNRHTGQWNRASVDEFTGGHLLHLAVAGCVSNDLFREAKARGIVLTRVRVVADGGFGGDPCQSTGVDYRIEVESNASEPALRDLVARVEDVAEIPSALRHGVLVRLTGARIRSGHEPRPSEVSDPGPFFHGTRADLVGGDVLVPGYASNFGERREANHVYVSATLDAATWGAELAVGEGRGRVYEVEPTGPIEDDPNLTNMRFPGNPTRSYRTRHPVRVVREVLDWEPHPPEVLQTMREHLAALDRQGVEAVDDRVDGDGDGDGDG</sequence>
<dbReference type="eggNOG" id="COG1765">
    <property type="taxonomic scope" value="Bacteria"/>
</dbReference>
<feature type="region of interest" description="Disordered" evidence="1">
    <location>
        <begin position="213"/>
        <end position="236"/>
    </location>
</feature>
<evidence type="ECO:0000256" key="1">
    <source>
        <dbReference type="SAM" id="MobiDB-lite"/>
    </source>
</evidence>
<reference evidence="3 4" key="1">
    <citation type="submission" date="2013-08" db="EMBL/GenBank/DDBJ databases">
        <title>The genome sequence of Knoellia aerolata.</title>
        <authorList>
            <person name="Zhu W."/>
            <person name="Wang G."/>
        </authorList>
    </citation>
    <scope>NUCLEOTIDE SEQUENCE [LARGE SCALE GENOMIC DNA]</scope>
    <source>
        <strain evidence="3 4">DSM 18566</strain>
    </source>
</reference>
<organism evidence="3 4">
    <name type="scientific">Knoellia aerolata DSM 18566</name>
    <dbReference type="NCBI Taxonomy" id="1385519"/>
    <lineage>
        <taxon>Bacteria</taxon>
        <taxon>Bacillati</taxon>
        <taxon>Actinomycetota</taxon>
        <taxon>Actinomycetes</taxon>
        <taxon>Micrococcales</taxon>
        <taxon>Intrasporangiaceae</taxon>
        <taxon>Knoellia</taxon>
    </lineage>
</organism>
<dbReference type="InterPro" id="IPR036102">
    <property type="entry name" value="OsmC/Ohrsf"/>
</dbReference>
<dbReference type="InterPro" id="IPR038611">
    <property type="entry name" value="Arr_sf"/>
</dbReference>
<evidence type="ECO:0000313" key="3">
    <source>
        <dbReference type="EMBL" id="KGN41664.1"/>
    </source>
</evidence>
<dbReference type="Gene3D" id="3.30.300.20">
    <property type="match status" value="1"/>
</dbReference>
<accession>A0A0A0JY57</accession>
<gene>
    <name evidence="3" type="ORF">N801_06590</name>
</gene>
<comment type="caution">
    <text evidence="3">The sequence shown here is derived from an EMBL/GenBank/DDBJ whole genome shotgun (WGS) entry which is preliminary data.</text>
</comment>
<dbReference type="Proteomes" id="UP000030013">
    <property type="component" value="Unassembled WGS sequence"/>
</dbReference>
<dbReference type="SUPFAM" id="SSF82784">
    <property type="entry name" value="OsmC-like"/>
    <property type="match status" value="1"/>
</dbReference>
<dbReference type="AlphaFoldDB" id="A0A0A0JY57"/>
<keyword evidence="3" id="KW-0808">Transferase</keyword>